<feature type="domain" description="Major facilitator superfamily (MFS) profile" evidence="8">
    <location>
        <begin position="330"/>
        <end position="817"/>
    </location>
</feature>
<feature type="transmembrane region" description="Helical" evidence="7">
    <location>
        <begin position="365"/>
        <end position="384"/>
    </location>
</feature>
<reference evidence="9 10" key="1">
    <citation type="journal article" name="Sci. Rep.">
        <title>Telomere-to-telomere assembled and centromere annotated genomes of the two main subspecies of the button mushroom Agaricus bisporus reveal especially polymorphic chromosome ends.</title>
        <authorList>
            <person name="Sonnenberg A.S.M."/>
            <person name="Sedaghat-Telgerd N."/>
            <person name="Lavrijssen B."/>
            <person name="Ohm R.A."/>
            <person name="Hendrickx P.M."/>
            <person name="Scholtmeijer K."/>
            <person name="Baars J.J.P."/>
            <person name="van Peer A."/>
        </authorList>
    </citation>
    <scope>NUCLEOTIDE SEQUENCE [LARGE SCALE GENOMIC DNA]</scope>
    <source>
        <strain evidence="9 10">H119_p4</strain>
    </source>
</reference>
<dbReference type="AlphaFoldDB" id="A0A8H7KGN4"/>
<feature type="transmembrane region" description="Helical" evidence="7">
    <location>
        <begin position="746"/>
        <end position="768"/>
    </location>
</feature>
<feature type="transmembrane region" description="Helical" evidence="7">
    <location>
        <begin position="327"/>
        <end position="345"/>
    </location>
</feature>
<feature type="compositionally biased region" description="Basic and acidic residues" evidence="6">
    <location>
        <begin position="255"/>
        <end position="269"/>
    </location>
</feature>
<feature type="transmembrane region" description="Helical" evidence="7">
    <location>
        <begin position="788"/>
        <end position="807"/>
    </location>
</feature>
<feature type="region of interest" description="Disordered" evidence="6">
    <location>
        <begin position="254"/>
        <end position="320"/>
    </location>
</feature>
<feature type="transmembrane region" description="Helical" evidence="7">
    <location>
        <begin position="707"/>
        <end position="734"/>
    </location>
</feature>
<dbReference type="InterPro" id="IPR020846">
    <property type="entry name" value="MFS_dom"/>
</dbReference>
<dbReference type="Gene3D" id="1.20.1250.20">
    <property type="entry name" value="MFS general substrate transporter like domains"/>
    <property type="match status" value="1"/>
</dbReference>
<dbReference type="PANTHER" id="PTHR42718">
    <property type="entry name" value="MAJOR FACILITATOR SUPERFAMILY MULTIDRUG TRANSPORTER MFSC"/>
    <property type="match status" value="1"/>
</dbReference>
<feature type="region of interest" description="Disordered" evidence="6">
    <location>
        <begin position="166"/>
        <end position="192"/>
    </location>
</feature>
<feature type="transmembrane region" description="Helical" evidence="7">
    <location>
        <begin position="454"/>
        <end position="477"/>
    </location>
</feature>
<evidence type="ECO:0000256" key="2">
    <source>
        <dbReference type="ARBA" id="ARBA00022448"/>
    </source>
</evidence>
<dbReference type="InterPro" id="IPR036259">
    <property type="entry name" value="MFS_trans_sf"/>
</dbReference>
<evidence type="ECO:0000313" key="10">
    <source>
        <dbReference type="Proteomes" id="UP000629468"/>
    </source>
</evidence>
<name>A0A8H7KGN4_AGABI</name>
<feature type="transmembrane region" description="Helical" evidence="7">
    <location>
        <begin position="657"/>
        <end position="674"/>
    </location>
</feature>
<feature type="transmembrane region" description="Helical" evidence="7">
    <location>
        <begin position="528"/>
        <end position="546"/>
    </location>
</feature>
<dbReference type="EMBL" id="JABXXO010000007">
    <property type="protein sequence ID" value="KAF7773426.1"/>
    <property type="molecule type" value="Genomic_DNA"/>
</dbReference>
<protein>
    <recommendedName>
        <fullName evidence="8">Major facilitator superfamily (MFS) profile domain-containing protein</fullName>
    </recommendedName>
</protein>
<gene>
    <name evidence="9" type="ORF">Agabi119p4_5593</name>
</gene>
<keyword evidence="3 7" id="KW-0812">Transmembrane</keyword>
<dbReference type="GO" id="GO:0022857">
    <property type="term" value="F:transmembrane transporter activity"/>
    <property type="evidence" value="ECO:0007669"/>
    <property type="project" value="InterPro"/>
</dbReference>
<dbReference type="PANTHER" id="PTHR42718:SF9">
    <property type="entry name" value="MAJOR FACILITATOR SUPERFAMILY MULTIDRUG TRANSPORTER MFSC"/>
    <property type="match status" value="1"/>
</dbReference>
<dbReference type="SUPFAM" id="SSF103473">
    <property type="entry name" value="MFS general substrate transporter"/>
    <property type="match status" value="1"/>
</dbReference>
<evidence type="ECO:0000256" key="1">
    <source>
        <dbReference type="ARBA" id="ARBA00004141"/>
    </source>
</evidence>
<evidence type="ECO:0000256" key="5">
    <source>
        <dbReference type="ARBA" id="ARBA00023136"/>
    </source>
</evidence>
<dbReference type="PROSITE" id="PS50850">
    <property type="entry name" value="MFS"/>
    <property type="match status" value="1"/>
</dbReference>
<evidence type="ECO:0000256" key="7">
    <source>
        <dbReference type="SAM" id="Phobius"/>
    </source>
</evidence>
<feature type="transmembrane region" description="Helical" evidence="7">
    <location>
        <begin position="421"/>
        <end position="442"/>
    </location>
</feature>
<feature type="compositionally biased region" description="Basic and acidic residues" evidence="6">
    <location>
        <begin position="284"/>
        <end position="296"/>
    </location>
</feature>
<dbReference type="Pfam" id="PF07690">
    <property type="entry name" value="MFS_1"/>
    <property type="match status" value="1"/>
</dbReference>
<organism evidence="9 10">
    <name type="scientific">Agaricus bisporus var. burnettii</name>
    <dbReference type="NCBI Taxonomy" id="192524"/>
    <lineage>
        <taxon>Eukaryota</taxon>
        <taxon>Fungi</taxon>
        <taxon>Dikarya</taxon>
        <taxon>Basidiomycota</taxon>
        <taxon>Agaricomycotina</taxon>
        <taxon>Agaricomycetes</taxon>
        <taxon>Agaricomycetidae</taxon>
        <taxon>Agaricales</taxon>
        <taxon>Agaricineae</taxon>
        <taxon>Agaricaceae</taxon>
        <taxon>Agaricus</taxon>
    </lineage>
</organism>
<dbReference type="Proteomes" id="UP000629468">
    <property type="component" value="Unassembled WGS sequence"/>
</dbReference>
<evidence type="ECO:0000259" key="8">
    <source>
        <dbReference type="PROSITE" id="PS50850"/>
    </source>
</evidence>
<dbReference type="InterPro" id="IPR011701">
    <property type="entry name" value="MFS"/>
</dbReference>
<comment type="subcellular location">
    <subcellularLocation>
        <location evidence="1">Membrane</location>
        <topology evidence="1">Multi-pass membrane protein</topology>
    </subcellularLocation>
</comment>
<keyword evidence="4 7" id="KW-1133">Transmembrane helix</keyword>
<proteinExistence type="predicted"/>
<evidence type="ECO:0000313" key="9">
    <source>
        <dbReference type="EMBL" id="KAF7773426.1"/>
    </source>
</evidence>
<keyword evidence="2" id="KW-0813">Transport</keyword>
<evidence type="ECO:0000256" key="3">
    <source>
        <dbReference type="ARBA" id="ARBA00022692"/>
    </source>
</evidence>
<evidence type="ECO:0000256" key="6">
    <source>
        <dbReference type="SAM" id="MobiDB-lite"/>
    </source>
</evidence>
<feature type="transmembrane region" description="Helical" evidence="7">
    <location>
        <begin position="681"/>
        <end position="701"/>
    </location>
</feature>
<feature type="transmembrane region" description="Helical" evidence="7">
    <location>
        <begin position="617"/>
        <end position="637"/>
    </location>
</feature>
<dbReference type="GO" id="GO:0016020">
    <property type="term" value="C:membrane"/>
    <property type="evidence" value="ECO:0007669"/>
    <property type="project" value="UniProtKB-SubCell"/>
</dbReference>
<dbReference type="Gene3D" id="1.20.1720.10">
    <property type="entry name" value="Multidrug resistance protein D"/>
    <property type="match status" value="1"/>
</dbReference>
<sequence>MAFGVDCFLSLAFVTPPSCRSVFAANALTSGVVYDVCLREGGGRNVEGEGVCKDIGRLEVDLFNPSLSDSSSRIFPLLGKPLDRNHYESMTRIPSLFVAFMSLRLRCVSDLQRSACDEPDSLSAYQVCLKFEEQLGTTENVRLVRILGLFFERNVITAFKKYKDRTPASSEHSSRSSFETTDSEIIGPPRNHKDANINQALVRDNWRCVAVHRQVWVKRGPTVPKIYPDDSVEYLLFPQRRVPNDINRRRFGKLQTERSQARPCPERPRRGPSIYTGMNSTTTDMDKELEKMESEMSRPPSQASKLSPSPLPSDTDDLKPQRSTIKAITVVLVMTLIMFVNTGNTTSVSITLPAIGREFQADPSLLQWIMAAYPLSSGCLLLVCGRLADLYGRKKAYLIGTTLLAAFTLSCGFANNVLTLIILRGFQGIGAAATIPASLGILADSFPPGRSRSLAFATFAAGAPIGAAFGSAAGGALTEQTSKTWRSSFYLFAAVNVLCFIGGLLSIDNGRKWKYEDNDAAGARRVDWLGAFLISAALVLILFVLGEGETAQKQWATSYIITLLIVGILLVGVFIWWQWYLEKVQNHRPQEGNGTWNNRLPPPLMKLSLWARAKGRFAAVIAIVFLTWSSYMAWTFWVQLYFQNYVGLTPLQTVVRLFPLFVAGTLCDAFVGIMANHVSMIVITTMGTLGTSIACLLFAIVDPKVTYWAYCFPAVVLSVMGVELVYTAGTLYIAKISLPHEQSLAGALFQTMAQIGTSAGITISTVIFNRITSNLAEGEDQLRSYRAAQWTCCAFGLTSMVLSLIVFRGVGVPGQKKSITINPAERAIEEKAGGEV</sequence>
<feature type="transmembrane region" description="Helical" evidence="7">
    <location>
        <begin position="489"/>
        <end position="507"/>
    </location>
</feature>
<feature type="transmembrane region" description="Helical" evidence="7">
    <location>
        <begin position="558"/>
        <end position="580"/>
    </location>
</feature>
<keyword evidence="5 7" id="KW-0472">Membrane</keyword>
<comment type="caution">
    <text evidence="9">The sequence shown here is derived from an EMBL/GenBank/DDBJ whole genome shotgun (WGS) entry which is preliminary data.</text>
</comment>
<evidence type="ECO:0000256" key="4">
    <source>
        <dbReference type="ARBA" id="ARBA00022989"/>
    </source>
</evidence>
<accession>A0A8H7KGN4</accession>
<feature type="transmembrane region" description="Helical" evidence="7">
    <location>
        <begin position="396"/>
        <end position="415"/>
    </location>
</feature>